<keyword evidence="1" id="KW-0001">2Fe-2S</keyword>
<dbReference type="PROSITE" id="PS51296">
    <property type="entry name" value="RIESKE"/>
    <property type="match status" value="1"/>
</dbReference>
<dbReference type="CDD" id="cd03530">
    <property type="entry name" value="Rieske_NirD_small_Bacillus"/>
    <property type="match status" value="1"/>
</dbReference>
<name>A0ABT9FR74_9BACL</name>
<dbReference type="InterPro" id="IPR036922">
    <property type="entry name" value="Rieske_2Fe-2S_sf"/>
</dbReference>
<keyword evidence="4" id="KW-0408">Iron</keyword>
<keyword evidence="6" id="KW-0534">Nitrate assimilation</keyword>
<evidence type="ECO:0000256" key="1">
    <source>
        <dbReference type="ARBA" id="ARBA00022714"/>
    </source>
</evidence>
<keyword evidence="2" id="KW-0479">Metal-binding</keyword>
<keyword evidence="3" id="KW-0560">Oxidoreductase</keyword>
<dbReference type="EMBL" id="JAPCKK010000016">
    <property type="protein sequence ID" value="MDP4097233.1"/>
    <property type="molecule type" value="Genomic_DNA"/>
</dbReference>
<feature type="domain" description="Rieske" evidence="7">
    <location>
        <begin position="5"/>
        <end position="100"/>
    </location>
</feature>
<evidence type="ECO:0000256" key="6">
    <source>
        <dbReference type="ARBA" id="ARBA00023063"/>
    </source>
</evidence>
<dbReference type="InterPro" id="IPR012748">
    <property type="entry name" value="Rieske-like_NirD"/>
</dbReference>
<evidence type="ECO:0000256" key="3">
    <source>
        <dbReference type="ARBA" id="ARBA00023002"/>
    </source>
</evidence>
<proteinExistence type="predicted"/>
<sequence>MEQKIRVASVEEIDLRGARTFRLGEIEIAVFRLDDGSIKALENRCPHKGGKLSEGMVCGTKVHCPLHDWKIDLANGLVQAPDDGCVTTFQTETDDSGSVYVILEKEMLQPASGS</sequence>
<dbReference type="Proteomes" id="UP001241848">
    <property type="component" value="Unassembled WGS sequence"/>
</dbReference>
<keyword evidence="9" id="KW-1185">Reference proteome</keyword>
<dbReference type="PANTHER" id="PTHR21496:SF23">
    <property type="entry name" value="3-PHENYLPROPIONATE_CINNAMIC ACID DIOXYGENASE FERREDOXIN SUBUNIT"/>
    <property type="match status" value="1"/>
</dbReference>
<evidence type="ECO:0000313" key="9">
    <source>
        <dbReference type="Proteomes" id="UP001241848"/>
    </source>
</evidence>
<reference evidence="8 9" key="1">
    <citation type="submission" date="2022-10" db="EMBL/GenBank/DDBJ databases">
        <title>Paenibacillus description and whole genome data of maize root bacterial community.</title>
        <authorList>
            <person name="Marton D."/>
            <person name="Farkas M."/>
            <person name="Cserhati M."/>
        </authorList>
    </citation>
    <scope>NUCLEOTIDE SEQUENCE [LARGE SCALE GENOMIC DNA]</scope>
    <source>
        <strain evidence="8 9">P96</strain>
    </source>
</reference>
<dbReference type="NCBIfam" id="TIGR02378">
    <property type="entry name" value="nirD_assim_sml"/>
    <property type="match status" value="1"/>
</dbReference>
<dbReference type="Pfam" id="PF00355">
    <property type="entry name" value="Rieske"/>
    <property type="match status" value="1"/>
</dbReference>
<evidence type="ECO:0000256" key="5">
    <source>
        <dbReference type="ARBA" id="ARBA00023014"/>
    </source>
</evidence>
<evidence type="ECO:0000259" key="7">
    <source>
        <dbReference type="PROSITE" id="PS51296"/>
    </source>
</evidence>
<evidence type="ECO:0000256" key="4">
    <source>
        <dbReference type="ARBA" id="ARBA00023004"/>
    </source>
</evidence>
<dbReference type="PANTHER" id="PTHR21496">
    <property type="entry name" value="FERREDOXIN-RELATED"/>
    <property type="match status" value="1"/>
</dbReference>
<dbReference type="RefSeq" id="WP_305754848.1">
    <property type="nucleotide sequence ID" value="NZ_JAPCKK010000016.1"/>
</dbReference>
<dbReference type="InterPro" id="IPR017941">
    <property type="entry name" value="Rieske_2Fe-2S"/>
</dbReference>
<evidence type="ECO:0000313" key="8">
    <source>
        <dbReference type="EMBL" id="MDP4097233.1"/>
    </source>
</evidence>
<protein>
    <submittedName>
        <fullName evidence="8">Nitrite reductase small subunit NirD</fullName>
    </submittedName>
</protein>
<dbReference type="Gene3D" id="2.102.10.10">
    <property type="entry name" value="Rieske [2Fe-2S] iron-sulphur domain"/>
    <property type="match status" value="1"/>
</dbReference>
<organism evidence="8 9">
    <name type="scientific">Paenibacillus zeirhizosphaerae</name>
    <dbReference type="NCBI Taxonomy" id="2987519"/>
    <lineage>
        <taxon>Bacteria</taxon>
        <taxon>Bacillati</taxon>
        <taxon>Bacillota</taxon>
        <taxon>Bacilli</taxon>
        <taxon>Bacillales</taxon>
        <taxon>Paenibacillaceae</taxon>
        <taxon>Paenibacillus</taxon>
    </lineage>
</organism>
<keyword evidence="5" id="KW-0411">Iron-sulfur</keyword>
<gene>
    <name evidence="8" type="primary">nirD</name>
    <name evidence="8" type="ORF">OIN60_10670</name>
</gene>
<dbReference type="SUPFAM" id="SSF50022">
    <property type="entry name" value="ISP domain"/>
    <property type="match status" value="1"/>
</dbReference>
<accession>A0ABT9FR74</accession>
<comment type="caution">
    <text evidence="8">The sequence shown here is derived from an EMBL/GenBank/DDBJ whole genome shotgun (WGS) entry which is preliminary data.</text>
</comment>
<evidence type="ECO:0000256" key="2">
    <source>
        <dbReference type="ARBA" id="ARBA00022723"/>
    </source>
</evidence>